<gene>
    <name evidence="1" type="ordered locus">DEFDS_0279</name>
</gene>
<dbReference type="Proteomes" id="UP000001520">
    <property type="component" value="Chromosome"/>
</dbReference>
<sequence>MMKIGKYRNYAITLLYLSSAYRGCSRYRYLSLQYKERENDKEGKKIYIEEMNSYMGINKLNEEIAKSHLHNRLFLSGDGKFGYIVGVFLTKLPRYDNELFYKVSLLSCPFNDNLSEAEIKMNLPMLYKNRYTKDIKVYDYLILGLFTDFQVARNFDNKIKNVFLKTKNGESVVNAFARNTGLNITENFSDHGGSEIFLPSHLGYSDPYIIEEFIKRIGKYKPVFIIKK</sequence>
<accession>D3PB14</accession>
<evidence type="ECO:0000313" key="2">
    <source>
        <dbReference type="Proteomes" id="UP000001520"/>
    </source>
</evidence>
<dbReference type="HOGENOM" id="CLU_1213189_0_0_0"/>
<dbReference type="EMBL" id="AP011529">
    <property type="protein sequence ID" value="BAI79787.1"/>
    <property type="molecule type" value="Genomic_DNA"/>
</dbReference>
<evidence type="ECO:0000313" key="1">
    <source>
        <dbReference type="EMBL" id="BAI79787.1"/>
    </source>
</evidence>
<dbReference type="STRING" id="639282.DEFDS_0279"/>
<reference evidence="1 2" key="1">
    <citation type="journal article" date="2010" name="DNA Res.">
        <title>Bacterial lifestyle in a deep-sea hydrothermal vent chimney revealed by the genome sequence of the thermophilic bacterium Deferribacter desulfuricans SSM1.</title>
        <authorList>
            <person name="Takaki Y."/>
            <person name="Shimamura S."/>
            <person name="Nakagawa S."/>
            <person name="Fukuhara Y."/>
            <person name="Horikawa H."/>
            <person name="Ankai A."/>
            <person name="Harada T."/>
            <person name="Hosoyama A."/>
            <person name="Oguchi A."/>
            <person name="Fukui S."/>
            <person name="Fujita N."/>
            <person name="Takami H."/>
            <person name="Takai K."/>
        </authorList>
    </citation>
    <scope>NUCLEOTIDE SEQUENCE [LARGE SCALE GENOMIC DNA]</scope>
    <source>
        <strain evidence="2">DSM 14783 / JCM 11476 / NBRC 101012 / SSM1</strain>
    </source>
</reference>
<organism evidence="1 2">
    <name type="scientific">Deferribacter desulfuricans (strain DSM 14783 / JCM 11476 / NBRC 101012 / SSM1)</name>
    <dbReference type="NCBI Taxonomy" id="639282"/>
    <lineage>
        <taxon>Bacteria</taxon>
        <taxon>Pseudomonadati</taxon>
        <taxon>Deferribacterota</taxon>
        <taxon>Deferribacteres</taxon>
        <taxon>Deferribacterales</taxon>
        <taxon>Deferribacteraceae</taxon>
        <taxon>Deferribacter</taxon>
    </lineage>
</organism>
<name>D3PB14_DEFDS</name>
<dbReference type="AlphaFoldDB" id="D3PB14"/>
<keyword evidence="2" id="KW-1185">Reference proteome</keyword>
<dbReference type="KEGG" id="ddf:DEFDS_0279"/>
<proteinExistence type="predicted"/>
<protein>
    <submittedName>
        <fullName evidence="1">Uncharacterized protein</fullName>
    </submittedName>
</protein>